<proteinExistence type="predicted"/>
<gene>
    <name evidence="3" type="ORF">HRG_04882</name>
</gene>
<organism evidence="3 4">
    <name type="scientific">Hirsutella rhossiliensis</name>
    <dbReference type="NCBI Taxonomy" id="111463"/>
    <lineage>
        <taxon>Eukaryota</taxon>
        <taxon>Fungi</taxon>
        <taxon>Dikarya</taxon>
        <taxon>Ascomycota</taxon>
        <taxon>Pezizomycotina</taxon>
        <taxon>Sordariomycetes</taxon>
        <taxon>Hypocreomycetidae</taxon>
        <taxon>Hypocreales</taxon>
        <taxon>Ophiocordycipitaceae</taxon>
        <taxon>Hirsutella</taxon>
    </lineage>
</organism>
<keyword evidence="2" id="KW-1133">Transmembrane helix</keyword>
<feature type="compositionally biased region" description="Acidic residues" evidence="1">
    <location>
        <begin position="338"/>
        <end position="349"/>
    </location>
</feature>
<keyword evidence="2" id="KW-0812">Transmembrane</keyword>
<dbReference type="Proteomes" id="UP000824596">
    <property type="component" value="Unassembled WGS sequence"/>
</dbReference>
<accession>A0A9P8N222</accession>
<keyword evidence="4" id="KW-1185">Reference proteome</keyword>
<protein>
    <submittedName>
        <fullName evidence="3">Uncharacterized protein</fullName>
    </submittedName>
</protein>
<evidence type="ECO:0000313" key="3">
    <source>
        <dbReference type="EMBL" id="KAH0964454.1"/>
    </source>
</evidence>
<feature type="transmembrane region" description="Helical" evidence="2">
    <location>
        <begin position="85"/>
        <end position="108"/>
    </location>
</feature>
<dbReference type="RefSeq" id="XP_044721967.1">
    <property type="nucleotide sequence ID" value="XM_044863353.1"/>
</dbReference>
<feature type="compositionally biased region" description="Polar residues" evidence="1">
    <location>
        <begin position="403"/>
        <end position="416"/>
    </location>
</feature>
<evidence type="ECO:0000256" key="2">
    <source>
        <dbReference type="SAM" id="Phobius"/>
    </source>
</evidence>
<evidence type="ECO:0000256" key="1">
    <source>
        <dbReference type="SAM" id="MobiDB-lite"/>
    </source>
</evidence>
<sequence length="505" mass="55959">MGTAPPFMYSAERRDSRFPDVPFDPKVVTRASWEPKTRKAQPRGPLISLNRHPDSHSVVPHLSKQPLPLGPRAKKWIKRLRRLQLGLRVLQLNGALGTLTLMILIVNIEAVTAWTLRIAPAISIIHTLYATYHLSRGAASRTPASSAAYHVFSFVADLGIVGIYAFGAFSVHQKAGSWATRLTNQHLMHGFVPAAYYLLIGTGALHLVSLAISLWLGLMFRTISLMPPDMNPLEDHLTARPSRKRNKSSITTTSCPWIRSESTHSLCRPANGYAFPSRLPVWIVHSQVRIAKFTETWLPTDSLISRTNHRTRNTMVETDMGQVRVSQLYSALPQEYNLDDSSETEENGEWEPSTELSLGKLHPNPLRSHPALRPRGVPTTGKAYLTDSQSAMELPGRIPLSDMSGNQKQPSLSQDIADQLHGRPGSWQLHRTSSIQAEDNFCLKSPGELVCATPPLMIGGNRKISSGNDYGFEYSSMAYGRRNVSGKQVEEGRAGTRVPLRSCAI</sequence>
<feature type="transmembrane region" description="Helical" evidence="2">
    <location>
        <begin position="194"/>
        <end position="220"/>
    </location>
</feature>
<keyword evidence="2" id="KW-0472">Membrane</keyword>
<evidence type="ECO:0000313" key="4">
    <source>
        <dbReference type="Proteomes" id="UP000824596"/>
    </source>
</evidence>
<dbReference type="GeneID" id="68354011"/>
<dbReference type="OrthoDB" id="5404940at2759"/>
<reference evidence="3" key="1">
    <citation type="submission" date="2021-09" db="EMBL/GenBank/DDBJ databases">
        <title>A high-quality genome of the endoparasitic fungus Hirsutella rhossiliensis with a comparison of Hirsutella genomes reveals transposable elements contributing to genome size variation.</title>
        <authorList>
            <person name="Lin R."/>
            <person name="Jiao Y."/>
            <person name="Sun X."/>
            <person name="Ling J."/>
            <person name="Xie B."/>
            <person name="Cheng X."/>
        </authorList>
    </citation>
    <scope>NUCLEOTIDE SEQUENCE</scope>
    <source>
        <strain evidence="3">HR02</strain>
    </source>
</reference>
<comment type="caution">
    <text evidence="3">The sequence shown here is derived from an EMBL/GenBank/DDBJ whole genome shotgun (WGS) entry which is preliminary data.</text>
</comment>
<name>A0A9P8N222_9HYPO</name>
<feature type="transmembrane region" description="Helical" evidence="2">
    <location>
        <begin position="114"/>
        <end position="135"/>
    </location>
</feature>
<feature type="transmembrane region" description="Helical" evidence="2">
    <location>
        <begin position="147"/>
        <end position="169"/>
    </location>
</feature>
<dbReference type="AlphaFoldDB" id="A0A9P8N222"/>
<feature type="region of interest" description="Disordered" evidence="1">
    <location>
        <begin position="338"/>
        <end position="425"/>
    </location>
</feature>
<dbReference type="EMBL" id="JAIZPD010000004">
    <property type="protein sequence ID" value="KAH0964454.1"/>
    <property type="molecule type" value="Genomic_DNA"/>
</dbReference>